<comment type="caution">
    <text evidence="1">The sequence shown here is derived from an EMBL/GenBank/DDBJ whole genome shotgun (WGS) entry which is preliminary data.</text>
</comment>
<keyword evidence="2" id="KW-1185">Reference proteome</keyword>
<dbReference type="RefSeq" id="WP_162508298.1">
    <property type="nucleotide sequence ID" value="NZ_BMNL01000003.1"/>
</dbReference>
<proteinExistence type="predicted"/>
<sequence length="162" mass="19044">MIVMLMLLIDTNYEEAAYYLIGKLGEGNALQITDGVIITWRSRESVERALLSLKEKVISKVSGEGNVELSFALIDLSEEQLARLRTMIRDRLIKLDRETYRHIDAIKNRFDRMSEKRLETEVRFLDKKYESLMNIHNKLKIMTPETEKLIDAMKELRIILRK</sequence>
<dbReference type="EMBL" id="BMNL01000003">
    <property type="protein sequence ID" value="GGP21974.1"/>
    <property type="molecule type" value="Genomic_DNA"/>
</dbReference>
<dbReference type="AlphaFoldDB" id="A0A830GX85"/>
<dbReference type="Proteomes" id="UP000610960">
    <property type="component" value="Unassembled WGS sequence"/>
</dbReference>
<name>A0A830GX85_9CREN</name>
<protein>
    <submittedName>
        <fullName evidence="1">Uncharacterized protein</fullName>
    </submittedName>
</protein>
<accession>A0A830GX85</accession>
<evidence type="ECO:0000313" key="1">
    <source>
        <dbReference type="EMBL" id="GGP21974.1"/>
    </source>
</evidence>
<evidence type="ECO:0000313" key="2">
    <source>
        <dbReference type="Proteomes" id="UP000610960"/>
    </source>
</evidence>
<gene>
    <name evidence="1" type="ORF">GCM10007981_16080</name>
</gene>
<organism evidence="1 2">
    <name type="scientific">Thermocladium modestius</name>
    <dbReference type="NCBI Taxonomy" id="62609"/>
    <lineage>
        <taxon>Archaea</taxon>
        <taxon>Thermoproteota</taxon>
        <taxon>Thermoprotei</taxon>
        <taxon>Thermoproteales</taxon>
        <taxon>Thermoproteaceae</taxon>
        <taxon>Thermocladium</taxon>
    </lineage>
</organism>
<reference evidence="1" key="1">
    <citation type="journal article" date="2014" name="Int. J. Syst. Evol. Microbiol.">
        <title>Complete genome sequence of Corynebacterium casei LMG S-19264T (=DSM 44701T), isolated from a smear-ripened cheese.</title>
        <authorList>
            <consortium name="US DOE Joint Genome Institute (JGI-PGF)"/>
            <person name="Walter F."/>
            <person name="Albersmeier A."/>
            <person name="Kalinowski J."/>
            <person name="Ruckert C."/>
        </authorList>
    </citation>
    <scope>NUCLEOTIDE SEQUENCE</scope>
    <source>
        <strain evidence="1">JCM 10088</strain>
    </source>
</reference>
<reference evidence="1" key="2">
    <citation type="submission" date="2020-09" db="EMBL/GenBank/DDBJ databases">
        <authorList>
            <person name="Sun Q."/>
            <person name="Ohkuma M."/>
        </authorList>
    </citation>
    <scope>NUCLEOTIDE SEQUENCE</scope>
    <source>
        <strain evidence="1">JCM 10088</strain>
    </source>
</reference>